<dbReference type="GO" id="GO:0016747">
    <property type="term" value="F:acyltransferase activity, transferring groups other than amino-acyl groups"/>
    <property type="evidence" value="ECO:0007669"/>
    <property type="project" value="InterPro"/>
</dbReference>
<dbReference type="SUPFAM" id="SSF55729">
    <property type="entry name" value="Acyl-CoA N-acyltransferases (Nat)"/>
    <property type="match status" value="1"/>
</dbReference>
<feature type="domain" description="N-acetyltransferase" evidence="1">
    <location>
        <begin position="3"/>
        <end position="142"/>
    </location>
</feature>
<keyword evidence="3" id="KW-1185">Reference proteome</keyword>
<dbReference type="Gene3D" id="3.40.630.30">
    <property type="match status" value="1"/>
</dbReference>
<evidence type="ECO:0000313" key="2">
    <source>
        <dbReference type="EMBL" id="MCX2818813.1"/>
    </source>
</evidence>
<sequence>MSLRYRDAREDDADGVAEIANCYVLPQDMSVGSMRDLVQDRTMKIAVEEDENEGDEIVGYVSYRVVDETVVVQHVCVVPEYRDTDVPERLVSFPSEFADDEGLRTRVAVGEGSWFTGFLPQEGFEEQGKARFAGETLRMFER</sequence>
<dbReference type="InterPro" id="IPR016181">
    <property type="entry name" value="Acyl_CoA_acyltransferase"/>
</dbReference>
<comment type="caution">
    <text evidence="2">The sequence shown here is derived from an EMBL/GenBank/DDBJ whole genome shotgun (WGS) entry which is preliminary data.</text>
</comment>
<accession>A0A9Q4GIH2</accession>
<dbReference type="AlphaFoldDB" id="A0A9Q4GIH2"/>
<dbReference type="EMBL" id="RKLV01000004">
    <property type="protein sequence ID" value="MCX2818813.1"/>
    <property type="molecule type" value="Genomic_DNA"/>
</dbReference>
<proteinExistence type="predicted"/>
<protein>
    <recommendedName>
        <fullName evidence="1">N-acetyltransferase domain-containing protein</fullName>
    </recommendedName>
</protein>
<organism evidence="2 3">
    <name type="scientific">Halorutilus salinus</name>
    <dbReference type="NCBI Taxonomy" id="2487751"/>
    <lineage>
        <taxon>Archaea</taxon>
        <taxon>Methanobacteriati</taxon>
        <taxon>Methanobacteriota</taxon>
        <taxon>Stenosarchaea group</taxon>
        <taxon>Halobacteria</taxon>
        <taxon>Halorutilales</taxon>
        <taxon>Halorutilaceae</taxon>
        <taxon>Halorutilus</taxon>
    </lineage>
</organism>
<dbReference type="Proteomes" id="UP001149411">
    <property type="component" value="Unassembled WGS sequence"/>
</dbReference>
<name>A0A9Q4GIH2_9EURY</name>
<dbReference type="RefSeq" id="WP_266086652.1">
    <property type="nucleotide sequence ID" value="NZ_RKLV01000004.1"/>
</dbReference>
<evidence type="ECO:0000259" key="1">
    <source>
        <dbReference type="PROSITE" id="PS51186"/>
    </source>
</evidence>
<dbReference type="InterPro" id="IPR000182">
    <property type="entry name" value="GNAT_dom"/>
</dbReference>
<reference evidence="2" key="1">
    <citation type="submission" date="2022-09" db="EMBL/GenBank/DDBJ databases">
        <title>Haloadaptaus new haloarchaeum isolated from saline soil.</title>
        <authorList>
            <person name="Duran-Viseras A."/>
            <person name="Sanchez-Porro C."/>
            <person name="Ventosa A."/>
        </authorList>
    </citation>
    <scope>NUCLEOTIDE SEQUENCE</scope>
    <source>
        <strain evidence="2">F3-133</strain>
    </source>
</reference>
<evidence type="ECO:0000313" key="3">
    <source>
        <dbReference type="Proteomes" id="UP001149411"/>
    </source>
</evidence>
<dbReference type="PROSITE" id="PS51186">
    <property type="entry name" value="GNAT"/>
    <property type="match status" value="1"/>
</dbReference>
<gene>
    <name evidence="2" type="ORF">EGH25_05560</name>
</gene>